<dbReference type="GO" id="GO:0008764">
    <property type="term" value="F:UDP-N-acetylmuramoylalanine-D-glutamate ligase activity"/>
    <property type="evidence" value="ECO:0007669"/>
    <property type="project" value="UniProtKB-EC"/>
</dbReference>
<dbReference type="Proteomes" id="UP000029227">
    <property type="component" value="Unassembled WGS sequence"/>
</dbReference>
<reference evidence="5 6" key="1">
    <citation type="journal article" date="2014" name="Genome Announc.">
        <title>Draft Genome Sequences of Two Vibrionaceae Species, Vibrio ponticus C121 and Photobacterium aphoticum C119, Isolated as Coral Reef Microbiota.</title>
        <authorList>
            <person name="Al-saari N."/>
            <person name="Meirelles P.M."/>
            <person name="Mino S."/>
            <person name="Suda W."/>
            <person name="Oshima K."/>
            <person name="Hattori M."/>
            <person name="Ohkuma M."/>
            <person name="Thompson F.L."/>
            <person name="Gomez-Gil B."/>
            <person name="Sawabe T."/>
            <person name="Sawabe T."/>
        </authorList>
    </citation>
    <scope>NUCLEOTIDE SEQUENCE [LARGE SCALE GENOMIC DNA]</scope>
    <source>
        <strain evidence="5 6">JCM 19237</strain>
    </source>
</reference>
<evidence type="ECO:0000256" key="2">
    <source>
        <dbReference type="ARBA" id="ARBA00022598"/>
    </source>
</evidence>
<dbReference type="SUPFAM" id="SSF53244">
    <property type="entry name" value="MurD-like peptide ligases, peptide-binding domain"/>
    <property type="match status" value="1"/>
</dbReference>
<evidence type="ECO:0000313" key="5">
    <source>
        <dbReference type="EMBL" id="GAL06472.1"/>
    </source>
</evidence>
<dbReference type="InterPro" id="IPR005762">
    <property type="entry name" value="MurD"/>
</dbReference>
<dbReference type="eggNOG" id="COG0771">
    <property type="taxonomic scope" value="Bacteria"/>
</dbReference>
<evidence type="ECO:0000256" key="3">
    <source>
        <dbReference type="ARBA" id="ARBA00022741"/>
    </source>
</evidence>
<sequence>MGGDGKGADFSDLAPILAEMDVRLYCYGRDREAFLPLAAQSVAVETLAEATTLAAQQARAGDMIMLSPACASLDQFANFMARGDAFVALAEALKDRIGEMH</sequence>
<dbReference type="GO" id="GO:0005737">
    <property type="term" value="C:cytoplasm"/>
    <property type="evidence" value="ECO:0007669"/>
    <property type="project" value="InterPro"/>
</dbReference>
<dbReference type="EMBL" id="BBMN01000011">
    <property type="protein sequence ID" value="GAL06472.1"/>
    <property type="molecule type" value="Genomic_DNA"/>
</dbReference>
<dbReference type="GO" id="GO:0005524">
    <property type="term" value="F:ATP binding"/>
    <property type="evidence" value="ECO:0007669"/>
    <property type="project" value="UniProtKB-KW"/>
</dbReference>
<keyword evidence="4" id="KW-0067">ATP-binding</keyword>
<comment type="caution">
    <text evidence="5">The sequence shown here is derived from an EMBL/GenBank/DDBJ whole genome shotgun (WGS) entry which is preliminary data.</text>
</comment>
<keyword evidence="2 5" id="KW-0436">Ligase</keyword>
<dbReference type="GO" id="GO:0051301">
    <property type="term" value="P:cell division"/>
    <property type="evidence" value="ECO:0007669"/>
    <property type="project" value="InterPro"/>
</dbReference>
<keyword evidence="3" id="KW-0547">Nucleotide-binding</keyword>
<dbReference type="EC" id="6.3.2.9" evidence="5"/>
<dbReference type="PANTHER" id="PTHR43692">
    <property type="entry name" value="UDP-N-ACETYLMURAMOYLALANINE--D-GLUTAMATE LIGASE"/>
    <property type="match status" value="1"/>
</dbReference>
<evidence type="ECO:0000256" key="1">
    <source>
        <dbReference type="ARBA" id="ARBA00022490"/>
    </source>
</evidence>
<keyword evidence="1" id="KW-0963">Cytoplasm</keyword>
<dbReference type="Gene3D" id="3.90.190.20">
    <property type="entry name" value="Mur ligase, C-terminal domain"/>
    <property type="match status" value="1"/>
</dbReference>
<dbReference type="GO" id="GO:0008360">
    <property type="term" value="P:regulation of cell shape"/>
    <property type="evidence" value="ECO:0007669"/>
    <property type="project" value="InterPro"/>
</dbReference>
<dbReference type="PANTHER" id="PTHR43692:SF1">
    <property type="entry name" value="UDP-N-ACETYLMURAMOYLALANINE--D-GLUTAMATE LIGASE"/>
    <property type="match status" value="1"/>
</dbReference>
<proteinExistence type="predicted"/>
<evidence type="ECO:0000256" key="4">
    <source>
        <dbReference type="ARBA" id="ARBA00022840"/>
    </source>
</evidence>
<dbReference type="InterPro" id="IPR036615">
    <property type="entry name" value="Mur_ligase_C_dom_sf"/>
</dbReference>
<name>A0A090RG15_9GAMM</name>
<dbReference type="AlphaFoldDB" id="A0A090RG15"/>
<gene>
    <name evidence="5" type="ORF">JCM19237_2563</name>
</gene>
<accession>A0A090RG15</accession>
<protein>
    <submittedName>
        <fullName evidence="5">UDP-N-acetylmuramoylalanine-D-glutamate ligase</fullName>
        <ecNumber evidence="5">6.3.2.9</ecNumber>
    </submittedName>
</protein>
<dbReference type="STRING" id="754436.JCM19237_2563"/>
<evidence type="ECO:0000313" key="6">
    <source>
        <dbReference type="Proteomes" id="UP000029227"/>
    </source>
</evidence>
<organism evidence="5 6">
    <name type="scientific">Photobacterium aphoticum</name>
    <dbReference type="NCBI Taxonomy" id="754436"/>
    <lineage>
        <taxon>Bacteria</taxon>
        <taxon>Pseudomonadati</taxon>
        <taxon>Pseudomonadota</taxon>
        <taxon>Gammaproteobacteria</taxon>
        <taxon>Vibrionales</taxon>
        <taxon>Vibrionaceae</taxon>
        <taxon>Photobacterium</taxon>
    </lineage>
</organism>